<dbReference type="AlphaFoldDB" id="A0A1I7S416"/>
<dbReference type="SUPFAM" id="SSF56300">
    <property type="entry name" value="Metallo-dependent phosphatases"/>
    <property type="match status" value="1"/>
</dbReference>
<feature type="region of interest" description="Disordered" evidence="9">
    <location>
        <begin position="1"/>
        <end position="60"/>
    </location>
</feature>
<evidence type="ECO:0000256" key="1">
    <source>
        <dbReference type="ARBA" id="ARBA00001936"/>
    </source>
</evidence>
<dbReference type="InterPro" id="IPR006186">
    <property type="entry name" value="Ser/Thr-sp_prot-phosphatase"/>
</dbReference>
<evidence type="ECO:0000313" key="12">
    <source>
        <dbReference type="WBParaSite" id="BXY_0774800.1"/>
    </source>
</evidence>
<dbReference type="Gene3D" id="3.60.21.10">
    <property type="match status" value="1"/>
</dbReference>
<evidence type="ECO:0000256" key="7">
    <source>
        <dbReference type="ARBA" id="ARBA00048336"/>
    </source>
</evidence>
<name>A0A1I7S416_BURXY</name>
<dbReference type="PRINTS" id="PR00114">
    <property type="entry name" value="STPHPHTASE"/>
</dbReference>
<feature type="compositionally biased region" description="Low complexity" evidence="9">
    <location>
        <begin position="1"/>
        <end position="13"/>
    </location>
</feature>
<keyword evidence="4" id="KW-0904">Protein phosphatase</keyword>
<proteinExistence type="inferred from homology"/>
<evidence type="ECO:0000256" key="4">
    <source>
        <dbReference type="ARBA" id="ARBA00022912"/>
    </source>
</evidence>
<comment type="catalytic activity">
    <reaction evidence="6">
        <text>O-phospho-L-seryl-[protein] + H2O = L-seryl-[protein] + phosphate</text>
        <dbReference type="Rhea" id="RHEA:20629"/>
        <dbReference type="Rhea" id="RHEA-COMP:9863"/>
        <dbReference type="Rhea" id="RHEA-COMP:11604"/>
        <dbReference type="ChEBI" id="CHEBI:15377"/>
        <dbReference type="ChEBI" id="CHEBI:29999"/>
        <dbReference type="ChEBI" id="CHEBI:43474"/>
        <dbReference type="ChEBI" id="CHEBI:83421"/>
        <dbReference type="EC" id="3.1.3.16"/>
    </reaction>
</comment>
<evidence type="ECO:0000256" key="8">
    <source>
        <dbReference type="RuleBase" id="RU004273"/>
    </source>
</evidence>
<dbReference type="GO" id="GO:0046872">
    <property type="term" value="F:metal ion binding"/>
    <property type="evidence" value="ECO:0007669"/>
    <property type="project" value="UniProtKB-KW"/>
</dbReference>
<dbReference type="EC" id="3.1.3.16" evidence="8"/>
<comment type="catalytic activity">
    <reaction evidence="7 8">
        <text>O-phospho-L-threonyl-[protein] + H2O = L-threonyl-[protein] + phosphate</text>
        <dbReference type="Rhea" id="RHEA:47004"/>
        <dbReference type="Rhea" id="RHEA-COMP:11060"/>
        <dbReference type="Rhea" id="RHEA-COMP:11605"/>
        <dbReference type="ChEBI" id="CHEBI:15377"/>
        <dbReference type="ChEBI" id="CHEBI:30013"/>
        <dbReference type="ChEBI" id="CHEBI:43474"/>
        <dbReference type="ChEBI" id="CHEBI:61977"/>
        <dbReference type="EC" id="3.1.3.16"/>
    </reaction>
</comment>
<keyword evidence="2" id="KW-0479">Metal-binding</keyword>
<evidence type="ECO:0000256" key="3">
    <source>
        <dbReference type="ARBA" id="ARBA00022801"/>
    </source>
</evidence>
<comment type="cofactor">
    <cofactor evidence="1">
        <name>Mn(2+)</name>
        <dbReference type="ChEBI" id="CHEBI:29035"/>
    </cofactor>
</comment>
<evidence type="ECO:0000313" key="11">
    <source>
        <dbReference type="Proteomes" id="UP000095284"/>
    </source>
</evidence>
<dbReference type="Pfam" id="PF00149">
    <property type="entry name" value="Metallophos"/>
    <property type="match status" value="1"/>
</dbReference>
<dbReference type="Proteomes" id="UP000095284">
    <property type="component" value="Unplaced"/>
</dbReference>
<dbReference type="InterPro" id="IPR029052">
    <property type="entry name" value="Metallo-depent_PP-like"/>
</dbReference>
<feature type="domain" description="Serine/threonine specific protein phosphatases" evidence="10">
    <location>
        <begin position="181"/>
        <end position="186"/>
    </location>
</feature>
<organism evidence="11 12">
    <name type="scientific">Bursaphelenchus xylophilus</name>
    <name type="common">Pinewood nematode worm</name>
    <name type="synonym">Aphelenchoides xylophilus</name>
    <dbReference type="NCBI Taxonomy" id="6326"/>
    <lineage>
        <taxon>Eukaryota</taxon>
        <taxon>Metazoa</taxon>
        <taxon>Ecdysozoa</taxon>
        <taxon>Nematoda</taxon>
        <taxon>Chromadorea</taxon>
        <taxon>Rhabditida</taxon>
        <taxon>Tylenchina</taxon>
        <taxon>Tylenchomorpha</taxon>
        <taxon>Aphelenchoidea</taxon>
        <taxon>Aphelenchoididae</taxon>
        <taxon>Bursaphelenchus</taxon>
    </lineage>
</organism>
<dbReference type="PANTHER" id="PTHR11668:SF300">
    <property type="entry name" value="SERINE_THREONINE-PROTEIN PHOSPHATASE"/>
    <property type="match status" value="1"/>
</dbReference>
<dbReference type="WBParaSite" id="BXY_0774800.1">
    <property type="protein sequence ID" value="BXY_0774800.1"/>
    <property type="gene ID" value="BXY_0774800"/>
</dbReference>
<dbReference type="GO" id="GO:0005737">
    <property type="term" value="C:cytoplasm"/>
    <property type="evidence" value="ECO:0007669"/>
    <property type="project" value="TreeGrafter"/>
</dbReference>
<dbReference type="InterPro" id="IPR050341">
    <property type="entry name" value="PP1_catalytic_subunit"/>
</dbReference>
<accession>A0A1I7S416</accession>
<evidence type="ECO:0000256" key="5">
    <source>
        <dbReference type="ARBA" id="ARBA00023211"/>
    </source>
</evidence>
<keyword evidence="5" id="KW-0464">Manganese</keyword>
<dbReference type="PROSITE" id="PS00125">
    <property type="entry name" value="SER_THR_PHOSPHATASE"/>
    <property type="match status" value="1"/>
</dbReference>
<dbReference type="SMART" id="SM00156">
    <property type="entry name" value="PP2Ac"/>
    <property type="match status" value="1"/>
</dbReference>
<evidence type="ECO:0000259" key="10">
    <source>
        <dbReference type="PROSITE" id="PS00125"/>
    </source>
</evidence>
<protein>
    <recommendedName>
        <fullName evidence="8">Serine/threonine-protein phosphatase</fullName>
        <ecNumber evidence="8">3.1.3.16</ecNumber>
    </recommendedName>
</protein>
<dbReference type="InterPro" id="IPR004843">
    <property type="entry name" value="Calcineurin-like_PHP"/>
</dbReference>
<evidence type="ECO:0000256" key="9">
    <source>
        <dbReference type="SAM" id="MobiDB-lite"/>
    </source>
</evidence>
<comment type="similarity">
    <text evidence="8">Belongs to the PPP phosphatase family.</text>
</comment>
<dbReference type="GO" id="GO:0004722">
    <property type="term" value="F:protein serine/threonine phosphatase activity"/>
    <property type="evidence" value="ECO:0007669"/>
    <property type="project" value="UniProtKB-EC"/>
</dbReference>
<dbReference type="GO" id="GO:0005634">
    <property type="term" value="C:nucleus"/>
    <property type="evidence" value="ECO:0007669"/>
    <property type="project" value="TreeGrafter"/>
</dbReference>
<evidence type="ECO:0000256" key="2">
    <source>
        <dbReference type="ARBA" id="ARBA00022723"/>
    </source>
</evidence>
<sequence length="374" mass="42287">MKKSSAGSSGRGTTSHDPRKTTSGEQKTVPSKRKHRRSGKDTMETQEYQSEAGPNGAGEEKKIRERLMEFAERIKTIKIQSAGQLEETNITIQEIHELCLRGRERFMSEPPLIKTPAGICVFGDIHGHFADLSKILDKTGVPPKQRLLFLGDYVDRGSYGTETITLLVAYKILYPKHIYLLRGNHETRAVNRMYGFLEECRTRFGEVEGNRMYTLFSHVFNSMPLAAVIAKKIFCCHGGISEHMYDISQFNYIIRPYDITDIGLLCDTIWADPMTINKRFDGSPRGVSKVFGQDAINDFCDMTNIDLVIRAHQCVSDGVEATHDDRCLTVFSAPYYCQESHNLAGVAYVDTKLQVQCYQHKSSYDPIKQTISES</sequence>
<evidence type="ECO:0000256" key="6">
    <source>
        <dbReference type="ARBA" id="ARBA00047761"/>
    </source>
</evidence>
<keyword evidence="3 8" id="KW-0378">Hydrolase</keyword>
<dbReference type="PANTHER" id="PTHR11668">
    <property type="entry name" value="SERINE/THREONINE PROTEIN PHOSPHATASE"/>
    <property type="match status" value="1"/>
</dbReference>
<dbReference type="eggNOG" id="KOG0374">
    <property type="taxonomic scope" value="Eukaryota"/>
</dbReference>
<reference evidence="12" key="1">
    <citation type="submission" date="2016-11" db="UniProtKB">
        <authorList>
            <consortium name="WormBaseParasite"/>
        </authorList>
    </citation>
    <scope>IDENTIFICATION</scope>
</reference>